<sequence length="611" mass="64860">MEDSLIQVKFLNHKHSVHINRGETVLDAAKKAGVYINSPCGGMGLCGKCRVLIKSGQTRITAEERKFLSPEELEKGFRLACKAVPEGDLAVQAEEKKTESKILSTGVLNGELKFQPALGVKDVKIPKLELGCEKSYSGLLEEKLPGASYDLSILRELADITASGEDSFRAVMVGSQILTLKRGQASQSLFAVCFDIGTTTIAGELVNLSTGESVDSVSAGNEQGGYGADVLSRINYSSQSSENLKDISDVIVSQIDELISRLCVRSGIEPETVYSLFVAGNTTMLQLFAGINCSNLGKIPFINVLGRGTLLKAKEVGLKNLFPEGDVYLMPVIGGFLGGDTTACIAAANLNSEKQKLQLLVDIGTNGEIVLNNYGEITAASTAAGPALEGAKISCGMRADTGAVDECSLDGGDINCGCIGSGEPEGICGSGLIDAIACMLEAGVINMMGHFTDKPESFPDGIQSRIQKKNGEMEFVLSDSGSKHVSITQRDIREFQLAAGAIRAGINILLKRRGLKFSQLDEVLLAGGFGAFLNVENACRAGLLPCESTGCVSRISSIGNAALAGVKRVLLDSSAKEKLEIDCREIKHVELSVDTDFQMEFSEAMLFPQIS</sequence>
<dbReference type="Gene3D" id="3.10.20.30">
    <property type="match status" value="1"/>
</dbReference>
<dbReference type="Proteomes" id="UP000193334">
    <property type="component" value="Chromosome"/>
</dbReference>
<dbReference type="InterPro" id="IPR052911">
    <property type="entry name" value="Corrinoid_activation_enz"/>
</dbReference>
<organism evidence="2 3">
    <name type="scientific">Sedimentisphaera salicampi</name>
    <dbReference type="NCBI Taxonomy" id="1941349"/>
    <lineage>
        <taxon>Bacteria</taxon>
        <taxon>Pseudomonadati</taxon>
        <taxon>Planctomycetota</taxon>
        <taxon>Phycisphaerae</taxon>
        <taxon>Sedimentisphaerales</taxon>
        <taxon>Sedimentisphaeraceae</taxon>
        <taxon>Sedimentisphaera</taxon>
    </lineage>
</organism>
<dbReference type="Pfam" id="PF00111">
    <property type="entry name" value="Fer2"/>
    <property type="match status" value="1"/>
</dbReference>
<dbReference type="InterPro" id="IPR001041">
    <property type="entry name" value="2Fe-2S_ferredoxin-type"/>
</dbReference>
<dbReference type="PROSITE" id="PS51085">
    <property type="entry name" value="2FE2S_FER_2"/>
    <property type="match status" value="1"/>
</dbReference>
<dbReference type="Pfam" id="PF14574">
    <property type="entry name" value="RACo_C_ter"/>
    <property type="match status" value="1"/>
</dbReference>
<dbReference type="KEGG" id="pbp:STSP1_01023"/>
<keyword evidence="3" id="KW-1185">Reference proteome</keyword>
<evidence type="ECO:0000313" key="2">
    <source>
        <dbReference type="EMBL" id="ARN56636.1"/>
    </source>
</evidence>
<dbReference type="Pfam" id="PF17651">
    <property type="entry name" value="Raco_middle"/>
    <property type="match status" value="1"/>
</dbReference>
<accession>A0A1W6LLK7</accession>
<reference evidence="3" key="1">
    <citation type="submission" date="2017-04" db="EMBL/GenBank/DDBJ databases">
        <title>Comparative genomics and description of representatives of a novel lineage of planctomycetes thriving in anoxic sediments.</title>
        <authorList>
            <person name="Spring S."/>
            <person name="Bunk B."/>
            <person name="Sproer C."/>
        </authorList>
    </citation>
    <scope>NUCLEOTIDE SEQUENCE [LARGE SCALE GENOMIC DNA]</scope>
    <source>
        <strain evidence="3">ST-PulAB-D4</strain>
    </source>
</reference>
<dbReference type="STRING" id="1941349.STSP1_01023"/>
<gene>
    <name evidence="2" type="ORF">STSP1_01023</name>
</gene>
<dbReference type="InterPro" id="IPR042259">
    <property type="entry name" value="Raco-like_middle_sf"/>
</dbReference>
<dbReference type="InterPro" id="IPR012675">
    <property type="entry name" value="Beta-grasp_dom_sf"/>
</dbReference>
<dbReference type="PANTHER" id="PTHR42895">
    <property type="entry name" value="IRON-SULFUR CLUSTER-BINDING PROTEIN-RELATED"/>
    <property type="match status" value="1"/>
</dbReference>
<name>A0A1W6LLK7_9BACT</name>
<evidence type="ECO:0000313" key="3">
    <source>
        <dbReference type="Proteomes" id="UP000193334"/>
    </source>
</evidence>
<dbReference type="CDD" id="cd00207">
    <property type="entry name" value="fer2"/>
    <property type="match status" value="1"/>
</dbReference>
<dbReference type="EMBL" id="CP021023">
    <property type="protein sequence ID" value="ARN56636.1"/>
    <property type="molecule type" value="Genomic_DNA"/>
</dbReference>
<dbReference type="InterPro" id="IPR043129">
    <property type="entry name" value="ATPase_NBD"/>
</dbReference>
<dbReference type="Gene3D" id="3.30.420.480">
    <property type="entry name" value="Domain of unknown function (DUF4445)"/>
    <property type="match status" value="1"/>
</dbReference>
<dbReference type="SUPFAM" id="SSF53067">
    <property type="entry name" value="Actin-like ATPase domain"/>
    <property type="match status" value="1"/>
</dbReference>
<dbReference type="RefSeq" id="WP_085755325.1">
    <property type="nucleotide sequence ID" value="NZ_CP021023.1"/>
</dbReference>
<feature type="domain" description="2Fe-2S ferredoxin-type" evidence="1">
    <location>
        <begin position="6"/>
        <end position="97"/>
    </location>
</feature>
<dbReference type="GO" id="GO:0051536">
    <property type="term" value="F:iron-sulfur cluster binding"/>
    <property type="evidence" value="ECO:0007669"/>
    <property type="project" value="InterPro"/>
</dbReference>
<proteinExistence type="predicted"/>
<evidence type="ECO:0000259" key="1">
    <source>
        <dbReference type="PROSITE" id="PS51085"/>
    </source>
</evidence>
<dbReference type="AlphaFoldDB" id="A0A1W6LLK7"/>
<dbReference type="SUPFAM" id="SSF54292">
    <property type="entry name" value="2Fe-2S ferredoxin-like"/>
    <property type="match status" value="1"/>
</dbReference>
<dbReference type="InterPro" id="IPR036010">
    <property type="entry name" value="2Fe-2S_ferredoxin-like_sf"/>
</dbReference>
<dbReference type="InterPro" id="IPR041414">
    <property type="entry name" value="Raco-like_middle"/>
</dbReference>
<dbReference type="InterPro" id="IPR027980">
    <property type="entry name" value="RACo_C"/>
</dbReference>
<dbReference type="PANTHER" id="PTHR42895:SF2">
    <property type="entry name" value="IRON-SULFUR CLUSTER PROTEIN"/>
    <property type="match status" value="1"/>
</dbReference>
<protein>
    <submittedName>
        <fullName evidence="2">Na(+)-translocating NADH-quinone reductase subunit F</fullName>
    </submittedName>
</protein>